<accession>A0A2H3L7L7</accession>
<evidence type="ECO:0000313" key="2">
    <source>
        <dbReference type="EMBL" id="PDV99268.1"/>
    </source>
</evidence>
<proteinExistence type="predicted"/>
<dbReference type="Proteomes" id="UP000220922">
    <property type="component" value="Unassembled WGS sequence"/>
</dbReference>
<keyword evidence="2" id="KW-0378">Hydrolase</keyword>
<dbReference type="InterPro" id="IPR052920">
    <property type="entry name" value="DNA-binding_regulatory"/>
</dbReference>
<evidence type="ECO:0000313" key="3">
    <source>
        <dbReference type="Proteomes" id="UP000220922"/>
    </source>
</evidence>
<keyword evidence="3" id="KW-1185">Reference proteome</keyword>
<dbReference type="GO" id="GO:0016787">
    <property type="term" value="F:hydrolase activity"/>
    <property type="evidence" value="ECO:0007669"/>
    <property type="project" value="UniProtKB-KW"/>
</dbReference>
<name>A0A2H3L7L7_9CHLR</name>
<dbReference type="AlphaFoldDB" id="A0A2H3L7L7"/>
<gene>
    <name evidence="2" type="ORF">A9Q02_12975</name>
</gene>
<dbReference type="PANTHER" id="PTHR43358:SF4">
    <property type="entry name" value="ALPHA_BETA HYDROLASE FOLD-1 DOMAIN-CONTAINING PROTEIN"/>
    <property type="match status" value="1"/>
</dbReference>
<dbReference type="InterPro" id="IPR029058">
    <property type="entry name" value="AB_hydrolase_fold"/>
</dbReference>
<dbReference type="OrthoDB" id="9776685at2"/>
<reference evidence="2 3" key="1">
    <citation type="submission" date="2016-05" db="EMBL/GenBank/DDBJ databases">
        <authorList>
            <person name="Lavstsen T."/>
            <person name="Jespersen J.S."/>
        </authorList>
    </citation>
    <scope>NUCLEOTIDE SEQUENCE [LARGE SCALE GENOMIC DNA]</scope>
    <source>
        <strain evidence="2 3">B7-9</strain>
    </source>
</reference>
<dbReference type="Pfam" id="PF12146">
    <property type="entry name" value="Hydrolase_4"/>
    <property type="match status" value="1"/>
</dbReference>
<sequence>MQTGSSLRSLLLTTALGLAGGAVGATWYVTNRVSPEPRRSFMDSYTFTPWELGIPFETVSFVARDGLRLRGWWLVHEAPRGVVIGCHGHGGTKDDLLGIGSQLWRAGYSVLVFDFRGRGDSDPWPQTLVSREVDDLHAAVVFAAERAPALPIGVVGFSMGAAVALLAAASEPRIAAVVADSAFTSGSDVVAHGIRATLRIPAAMLVIAADELVHRRHGYRFSHVRPLDAISQLAPRPVMIIHGQDDSLVPVAHAYRLYEAASEPRTLWVVPGVEHCGGYFLDRPEYCHRVRSFFAQYLGSLS</sequence>
<evidence type="ECO:0000259" key="1">
    <source>
        <dbReference type="Pfam" id="PF12146"/>
    </source>
</evidence>
<dbReference type="InterPro" id="IPR022742">
    <property type="entry name" value="Hydrolase_4"/>
</dbReference>
<dbReference type="SUPFAM" id="SSF53474">
    <property type="entry name" value="alpha/beta-Hydrolases"/>
    <property type="match status" value="1"/>
</dbReference>
<dbReference type="Gene3D" id="3.40.50.1820">
    <property type="entry name" value="alpha/beta hydrolase"/>
    <property type="match status" value="1"/>
</dbReference>
<dbReference type="RefSeq" id="WP_097652185.1">
    <property type="nucleotide sequence ID" value="NZ_LYXE01000078.1"/>
</dbReference>
<dbReference type="PANTHER" id="PTHR43358">
    <property type="entry name" value="ALPHA/BETA-HYDROLASE"/>
    <property type="match status" value="1"/>
</dbReference>
<dbReference type="EMBL" id="LYXE01000078">
    <property type="protein sequence ID" value="PDV99268.1"/>
    <property type="molecule type" value="Genomic_DNA"/>
</dbReference>
<organism evidence="2 3">
    <name type="scientific">Candidatus Chloroploca asiatica</name>
    <dbReference type="NCBI Taxonomy" id="1506545"/>
    <lineage>
        <taxon>Bacteria</taxon>
        <taxon>Bacillati</taxon>
        <taxon>Chloroflexota</taxon>
        <taxon>Chloroflexia</taxon>
        <taxon>Chloroflexales</taxon>
        <taxon>Chloroflexineae</taxon>
        <taxon>Oscillochloridaceae</taxon>
        <taxon>Candidatus Chloroploca</taxon>
    </lineage>
</organism>
<feature type="domain" description="Serine aminopeptidase S33" evidence="1">
    <location>
        <begin position="78"/>
        <end position="188"/>
    </location>
</feature>
<comment type="caution">
    <text evidence="2">The sequence shown here is derived from an EMBL/GenBank/DDBJ whole genome shotgun (WGS) entry which is preliminary data.</text>
</comment>
<protein>
    <submittedName>
        <fullName evidence="2">Alpha/beta hydrolase</fullName>
    </submittedName>
</protein>